<gene>
    <name evidence="1" type="ORF">EVAR_875_1</name>
</gene>
<keyword evidence="2" id="KW-1185">Reference proteome</keyword>
<organism evidence="1 2">
    <name type="scientific">Eumeta variegata</name>
    <name type="common">Bagworm moth</name>
    <name type="synonym">Eumeta japonica</name>
    <dbReference type="NCBI Taxonomy" id="151549"/>
    <lineage>
        <taxon>Eukaryota</taxon>
        <taxon>Metazoa</taxon>
        <taxon>Ecdysozoa</taxon>
        <taxon>Arthropoda</taxon>
        <taxon>Hexapoda</taxon>
        <taxon>Insecta</taxon>
        <taxon>Pterygota</taxon>
        <taxon>Neoptera</taxon>
        <taxon>Endopterygota</taxon>
        <taxon>Lepidoptera</taxon>
        <taxon>Glossata</taxon>
        <taxon>Ditrysia</taxon>
        <taxon>Tineoidea</taxon>
        <taxon>Psychidae</taxon>
        <taxon>Oiketicinae</taxon>
        <taxon>Eumeta</taxon>
    </lineage>
</organism>
<sequence>MNRSVNLSEIGPATVRRGRRLGDLSGRSTFERRARGLLQRQRRAPGAQHAAAVAAVGIALANQVTNIFKYNIHFGSRNRYQPPQYSIITNRLYNVGRMPSSLLQCITGPRSRCNPETNKANHSRPTASNVEVLSIDSRCRNGRTPRERSIATHGNYISIGDILRIFVMNTAASGSGSPAAVSDVAAGRLM</sequence>
<protein>
    <submittedName>
        <fullName evidence="1">Uncharacterized protein</fullName>
    </submittedName>
</protein>
<name>A0A4C1SEH0_EUMVA</name>
<comment type="caution">
    <text evidence="1">The sequence shown here is derived from an EMBL/GenBank/DDBJ whole genome shotgun (WGS) entry which is preliminary data.</text>
</comment>
<evidence type="ECO:0000313" key="1">
    <source>
        <dbReference type="EMBL" id="GBP00266.1"/>
    </source>
</evidence>
<reference evidence="1 2" key="1">
    <citation type="journal article" date="2019" name="Commun. Biol.">
        <title>The bagworm genome reveals a unique fibroin gene that provides high tensile strength.</title>
        <authorList>
            <person name="Kono N."/>
            <person name="Nakamura H."/>
            <person name="Ohtoshi R."/>
            <person name="Tomita M."/>
            <person name="Numata K."/>
            <person name="Arakawa K."/>
        </authorList>
    </citation>
    <scope>NUCLEOTIDE SEQUENCE [LARGE SCALE GENOMIC DNA]</scope>
</reference>
<evidence type="ECO:0000313" key="2">
    <source>
        <dbReference type="Proteomes" id="UP000299102"/>
    </source>
</evidence>
<dbReference type="EMBL" id="BGZK01000005">
    <property type="protein sequence ID" value="GBP00266.1"/>
    <property type="molecule type" value="Genomic_DNA"/>
</dbReference>
<dbReference type="AlphaFoldDB" id="A0A4C1SEH0"/>
<dbReference type="Proteomes" id="UP000299102">
    <property type="component" value="Unassembled WGS sequence"/>
</dbReference>
<accession>A0A4C1SEH0</accession>
<proteinExistence type="predicted"/>